<organism evidence="1 2">
    <name type="scientific">Elysia marginata</name>
    <dbReference type="NCBI Taxonomy" id="1093978"/>
    <lineage>
        <taxon>Eukaryota</taxon>
        <taxon>Metazoa</taxon>
        <taxon>Spiralia</taxon>
        <taxon>Lophotrochozoa</taxon>
        <taxon>Mollusca</taxon>
        <taxon>Gastropoda</taxon>
        <taxon>Heterobranchia</taxon>
        <taxon>Euthyneura</taxon>
        <taxon>Panpulmonata</taxon>
        <taxon>Sacoglossa</taxon>
        <taxon>Placobranchoidea</taxon>
        <taxon>Plakobranchidae</taxon>
        <taxon>Elysia</taxon>
    </lineage>
</organism>
<comment type="caution">
    <text evidence="1">The sequence shown here is derived from an EMBL/GenBank/DDBJ whole genome shotgun (WGS) entry which is preliminary data.</text>
</comment>
<protein>
    <submittedName>
        <fullName evidence="1">Uncharacterized protein</fullName>
    </submittedName>
</protein>
<name>A0AAV4IR54_9GAST</name>
<reference evidence="1 2" key="1">
    <citation type="journal article" date="2021" name="Elife">
        <title>Chloroplast acquisition without the gene transfer in kleptoplastic sea slugs, Plakobranchus ocellatus.</title>
        <authorList>
            <person name="Maeda T."/>
            <person name="Takahashi S."/>
            <person name="Yoshida T."/>
            <person name="Shimamura S."/>
            <person name="Takaki Y."/>
            <person name="Nagai Y."/>
            <person name="Toyoda A."/>
            <person name="Suzuki Y."/>
            <person name="Arimoto A."/>
            <person name="Ishii H."/>
            <person name="Satoh N."/>
            <person name="Nishiyama T."/>
            <person name="Hasebe M."/>
            <person name="Maruyama T."/>
            <person name="Minagawa J."/>
            <person name="Obokata J."/>
            <person name="Shigenobu S."/>
        </authorList>
    </citation>
    <scope>NUCLEOTIDE SEQUENCE [LARGE SCALE GENOMIC DNA]</scope>
</reference>
<sequence>MLSIIKMVWIRCRLKWRISKNFGDFDDYDDDDDDDVYNYDDDNDVAADAGADDHDCGDVGDEREDDFTIIYVFVDLRVAVFM</sequence>
<evidence type="ECO:0000313" key="1">
    <source>
        <dbReference type="EMBL" id="GFS11001.1"/>
    </source>
</evidence>
<proteinExistence type="predicted"/>
<dbReference type="EMBL" id="BMAT01002655">
    <property type="protein sequence ID" value="GFS11001.1"/>
    <property type="molecule type" value="Genomic_DNA"/>
</dbReference>
<evidence type="ECO:0000313" key="2">
    <source>
        <dbReference type="Proteomes" id="UP000762676"/>
    </source>
</evidence>
<dbReference type="Proteomes" id="UP000762676">
    <property type="component" value="Unassembled WGS sequence"/>
</dbReference>
<dbReference type="AlphaFoldDB" id="A0AAV4IR54"/>
<gene>
    <name evidence="1" type="ORF">ElyMa_001336200</name>
</gene>
<keyword evidence="2" id="KW-1185">Reference proteome</keyword>
<accession>A0AAV4IR54</accession>